<evidence type="ECO:0000313" key="5">
    <source>
        <dbReference type="Proteomes" id="UP001430848"/>
    </source>
</evidence>
<dbReference type="InterPro" id="IPR036551">
    <property type="entry name" value="Flavin_trans-like"/>
</dbReference>
<feature type="domain" description="Flavoprotein" evidence="3">
    <location>
        <begin position="30"/>
        <end position="248"/>
    </location>
</feature>
<name>A0ABR1NZZ6_DIAER</name>
<proteinExistence type="inferred from homology"/>
<dbReference type="InterPro" id="IPR003382">
    <property type="entry name" value="Flavoprotein"/>
</dbReference>
<evidence type="ECO:0000256" key="2">
    <source>
        <dbReference type="ARBA" id="ARBA00038350"/>
    </source>
</evidence>
<protein>
    <recommendedName>
        <fullName evidence="3">Flavoprotein domain-containing protein</fullName>
    </recommendedName>
</protein>
<keyword evidence="1" id="KW-0173">Coenzyme A biosynthesis</keyword>
<dbReference type="PANTHER" id="PTHR14359:SF6">
    <property type="entry name" value="PHOSPHOPANTOTHENOYLCYSTEINE DECARBOXYLASE"/>
    <property type="match status" value="1"/>
</dbReference>
<evidence type="ECO:0000259" key="3">
    <source>
        <dbReference type="Pfam" id="PF02441"/>
    </source>
</evidence>
<reference evidence="4 5" key="1">
    <citation type="submission" date="2024-02" db="EMBL/GenBank/DDBJ databases">
        <title>De novo assembly and annotation of 12 fungi associated with fruit tree decline syndrome in Ontario, Canada.</title>
        <authorList>
            <person name="Sulman M."/>
            <person name="Ellouze W."/>
            <person name="Ilyukhin E."/>
        </authorList>
    </citation>
    <scope>NUCLEOTIDE SEQUENCE [LARGE SCALE GENOMIC DNA]</scope>
    <source>
        <strain evidence="4 5">M169</strain>
    </source>
</reference>
<evidence type="ECO:0000256" key="1">
    <source>
        <dbReference type="ARBA" id="ARBA00022993"/>
    </source>
</evidence>
<dbReference type="Gene3D" id="3.40.50.1950">
    <property type="entry name" value="Flavin prenyltransferase-like"/>
    <property type="match status" value="1"/>
</dbReference>
<dbReference type="EMBL" id="JAKNSF020000068">
    <property type="protein sequence ID" value="KAK7721830.1"/>
    <property type="molecule type" value="Genomic_DNA"/>
</dbReference>
<accession>A0ABR1NZZ6</accession>
<comment type="caution">
    <text evidence="4">The sequence shown here is derived from an EMBL/GenBank/DDBJ whole genome shotgun (WGS) entry which is preliminary data.</text>
</comment>
<dbReference type="PANTHER" id="PTHR14359">
    <property type="entry name" value="HOMO-OLIGOMERIC FLAVIN CONTAINING CYS DECARBOXYLASE FAMILY"/>
    <property type="match status" value="1"/>
</dbReference>
<organism evidence="4 5">
    <name type="scientific">Diaporthe eres</name>
    <name type="common">Phomopsis oblonga</name>
    <dbReference type="NCBI Taxonomy" id="83184"/>
    <lineage>
        <taxon>Eukaryota</taxon>
        <taxon>Fungi</taxon>
        <taxon>Dikarya</taxon>
        <taxon>Ascomycota</taxon>
        <taxon>Pezizomycotina</taxon>
        <taxon>Sordariomycetes</taxon>
        <taxon>Sordariomycetidae</taxon>
        <taxon>Diaporthales</taxon>
        <taxon>Diaporthaceae</taxon>
        <taxon>Diaporthe</taxon>
        <taxon>Diaporthe eres species complex</taxon>
    </lineage>
</organism>
<comment type="similarity">
    <text evidence="2">Belongs to the HFCD (homooligomeric flavin containing Cys decarboxylase) superfamily.</text>
</comment>
<gene>
    <name evidence="4" type="ORF">SLS63_009355</name>
</gene>
<sequence>MADATPATTISPPTNALAELTASRDDGKAHLLLAASGSVATIKIPNIIAALTKAHPPSTLSIRLILTSSASNFLAGQSAEQPDLPSLLAMPGLDGIYHDGDEWGRGPSVGPDEGVWRRGAPILHIELRRWADLMAVVPLSANTLAKVVGGICDNLLTSVVRAWDADGRVDGRRKRILVAPAMNTAMWLHPITAKQIRVLAEDWGVVEAADGTIESGWFEVLRPQEKSLACGDVGDGAMKEWTEVVRIIEARLDLGSDQRP</sequence>
<keyword evidence="5" id="KW-1185">Reference proteome</keyword>
<dbReference type="Pfam" id="PF02441">
    <property type="entry name" value="Flavoprotein"/>
    <property type="match status" value="1"/>
</dbReference>
<dbReference type="SUPFAM" id="SSF52507">
    <property type="entry name" value="Homo-oligomeric flavin-containing Cys decarboxylases, HFCD"/>
    <property type="match status" value="1"/>
</dbReference>
<dbReference type="Proteomes" id="UP001430848">
    <property type="component" value="Unassembled WGS sequence"/>
</dbReference>
<evidence type="ECO:0000313" key="4">
    <source>
        <dbReference type="EMBL" id="KAK7721830.1"/>
    </source>
</evidence>